<feature type="domain" description="HTH CENPB-type" evidence="2">
    <location>
        <begin position="157"/>
        <end position="212"/>
    </location>
</feature>
<dbReference type="AlphaFoldDB" id="A0A1X6P4E6"/>
<evidence type="ECO:0000313" key="3">
    <source>
        <dbReference type="EMBL" id="OSX75751.1"/>
    </source>
</evidence>
<proteinExistence type="predicted"/>
<keyword evidence="4" id="KW-1185">Reference proteome</keyword>
<protein>
    <recommendedName>
        <fullName evidence="2">HTH CENPB-type domain-containing protein</fullName>
    </recommendedName>
</protein>
<dbReference type="EMBL" id="KV918892">
    <property type="protein sequence ID" value="OSX75751.1"/>
    <property type="molecule type" value="Genomic_DNA"/>
</dbReference>
<evidence type="ECO:0000313" key="4">
    <source>
        <dbReference type="Proteomes" id="UP000218209"/>
    </source>
</evidence>
<accession>A0A1X6P4E6</accession>
<dbReference type="Gene3D" id="1.10.10.60">
    <property type="entry name" value="Homeodomain-like"/>
    <property type="match status" value="1"/>
</dbReference>
<dbReference type="Proteomes" id="UP000218209">
    <property type="component" value="Unassembled WGS sequence"/>
</dbReference>
<evidence type="ECO:0000256" key="1">
    <source>
        <dbReference type="ARBA" id="ARBA00023125"/>
    </source>
</evidence>
<dbReference type="Pfam" id="PF03221">
    <property type="entry name" value="HTH_Tnp_Tc5"/>
    <property type="match status" value="1"/>
</dbReference>
<reference evidence="3 4" key="1">
    <citation type="submission" date="2017-03" db="EMBL/GenBank/DDBJ databases">
        <title>WGS assembly of Porphyra umbilicalis.</title>
        <authorList>
            <person name="Brawley S.H."/>
            <person name="Blouin N.A."/>
            <person name="Ficko-Blean E."/>
            <person name="Wheeler G.L."/>
            <person name="Lohr M."/>
            <person name="Goodson H.V."/>
            <person name="Jenkins J.W."/>
            <person name="Blaby-Haas C.E."/>
            <person name="Helliwell K.E."/>
            <person name="Chan C."/>
            <person name="Marriage T."/>
            <person name="Bhattacharya D."/>
            <person name="Klein A.S."/>
            <person name="Badis Y."/>
            <person name="Brodie J."/>
            <person name="Cao Y."/>
            <person name="Collen J."/>
            <person name="Dittami S.M."/>
            <person name="Gachon C.M."/>
            <person name="Green B.R."/>
            <person name="Karpowicz S."/>
            <person name="Kim J.W."/>
            <person name="Kudahl U."/>
            <person name="Lin S."/>
            <person name="Michel G."/>
            <person name="Mittag M."/>
            <person name="Olson B.J."/>
            <person name="Pangilinan J."/>
            <person name="Peng Y."/>
            <person name="Qiu H."/>
            <person name="Shu S."/>
            <person name="Singer J.T."/>
            <person name="Smith A.G."/>
            <person name="Sprecher B.N."/>
            <person name="Wagner V."/>
            <person name="Wang W."/>
            <person name="Wang Z.-Y."/>
            <person name="Yan J."/>
            <person name="Yarish C."/>
            <person name="Zoeuner-Riek S."/>
            <person name="Zhuang Y."/>
            <person name="Zou Y."/>
            <person name="Lindquist E.A."/>
            <person name="Grimwood J."/>
            <person name="Barry K."/>
            <person name="Rokhsar D.S."/>
            <person name="Schmutz J."/>
            <person name="Stiller J.W."/>
            <person name="Grossman A.R."/>
            <person name="Prochnik S.E."/>
        </authorList>
    </citation>
    <scope>NUCLEOTIDE SEQUENCE [LARGE SCALE GENOMIC DNA]</scope>
    <source>
        <strain evidence="3">4086291</strain>
    </source>
</reference>
<gene>
    <name evidence="3" type="ORF">BU14_0223s0024</name>
</gene>
<keyword evidence="1" id="KW-0238">DNA-binding</keyword>
<evidence type="ECO:0000259" key="2">
    <source>
        <dbReference type="Pfam" id="PF03221"/>
    </source>
</evidence>
<dbReference type="InterPro" id="IPR006600">
    <property type="entry name" value="HTH_CenpB_DNA-bd_dom"/>
</dbReference>
<organism evidence="3 4">
    <name type="scientific">Porphyra umbilicalis</name>
    <name type="common">Purple laver</name>
    <name type="synonym">Red alga</name>
    <dbReference type="NCBI Taxonomy" id="2786"/>
    <lineage>
        <taxon>Eukaryota</taxon>
        <taxon>Rhodophyta</taxon>
        <taxon>Bangiophyceae</taxon>
        <taxon>Bangiales</taxon>
        <taxon>Bangiaceae</taxon>
        <taxon>Porphyra</taxon>
    </lineage>
</organism>
<dbReference type="GO" id="GO:0003677">
    <property type="term" value="F:DNA binding"/>
    <property type="evidence" value="ECO:0007669"/>
    <property type="project" value="UniProtKB-KW"/>
</dbReference>
<sequence>MASLSSQGEAVARAMQASFIRAAPGVAAQAPGAVRAAAVAAAAAGEAILAASESHEEVGAAAAPPASGDLKLIAKKPRKERMPITIAVKKQICRVRSEGRTWSSVLATLSPGVSKEAARKVYRARRKWLAMPNDDTTEMRTVMRKGHYEGVDDRLRALLAAIEQLNHKTVPISVGLLQAKAVEIGRALKLDDFRASRGYLRGFLSPTGIKSVRLHGQGGAVDKEAAE</sequence>
<dbReference type="OrthoDB" id="125347at2759"/>
<name>A0A1X6P4E6_PORUM</name>